<gene>
    <name evidence="3" type="ORF">H6G05_02050</name>
</gene>
<dbReference type="EMBL" id="JACJQY010000002">
    <property type="protein sequence ID" value="MBD2315631.1"/>
    <property type="molecule type" value="Genomic_DNA"/>
</dbReference>
<sequence length="531" mass="59670">MNWLFSKRIVQKSIPWTVSMVITAILSNLGAFQPLEYFVYNRFTNWRIDSNWDERLVIIAIDDVSIEKLGRFPWTRDRYIPLLQKLTKAKASTVTINLIWSESSSADVLLARVMSDNRQVVLSQAWNAQGKKLLPVPQLAEVAIGSGHILDLKSSDGIVRWTELYKDDTPSLAMATLQAYNLVWGNVPMPNPDVTFCINWTFRPQQMRQYSFVDVIEERIPLNTFQNKIVLVGVTATGNDALVTPFDGNDPAHSVHLHANILQNFLQQNQLRVPEIHWTWGLMLLVGMALAWILGQSKTFKQIVIVLVISGGWGVCAFGFYTFGYWLPVAMPISLLLSIGLCSIVQNQIESRQHLQQINSKLTYEAFHDHLTGLANRILLTDRINHAISLYQRHGYLFAVILVDLDGFKSINDNLGHLNGDRLLIEVAKRLSASIRSGDTAARLGGDEFVVLLDNLKEKQDAIITIERIQAAMAPTCCLEGNEISISMSMGLAFSIETYQTPKDILADADIAMYQAKSLGKSCYQVFDALI</sequence>
<dbReference type="PROSITE" id="PS50887">
    <property type="entry name" value="GGDEF"/>
    <property type="match status" value="1"/>
</dbReference>
<dbReference type="InterPro" id="IPR007890">
    <property type="entry name" value="CHASE2"/>
</dbReference>
<keyword evidence="4" id="KW-1185">Reference proteome</keyword>
<dbReference type="InterPro" id="IPR043128">
    <property type="entry name" value="Rev_trsase/Diguanyl_cyclase"/>
</dbReference>
<keyword evidence="1" id="KW-0472">Membrane</keyword>
<feature type="transmembrane region" description="Helical" evidence="1">
    <location>
        <begin position="277"/>
        <end position="295"/>
    </location>
</feature>
<evidence type="ECO:0000313" key="3">
    <source>
        <dbReference type="EMBL" id="MBD2315631.1"/>
    </source>
</evidence>
<dbReference type="SMART" id="SM01080">
    <property type="entry name" value="CHASE2"/>
    <property type="match status" value="1"/>
</dbReference>
<dbReference type="NCBIfam" id="TIGR00254">
    <property type="entry name" value="GGDEF"/>
    <property type="match status" value="1"/>
</dbReference>
<dbReference type="CDD" id="cd01949">
    <property type="entry name" value="GGDEF"/>
    <property type="match status" value="1"/>
</dbReference>
<dbReference type="InterPro" id="IPR052163">
    <property type="entry name" value="DGC-Regulatory_Protein"/>
</dbReference>
<feature type="domain" description="GGDEF" evidence="2">
    <location>
        <begin position="396"/>
        <end position="529"/>
    </location>
</feature>
<reference evidence="3 4" key="1">
    <citation type="journal article" date="2020" name="ISME J.">
        <title>Comparative genomics reveals insights into cyanobacterial evolution and habitat adaptation.</title>
        <authorList>
            <person name="Chen M.Y."/>
            <person name="Teng W.K."/>
            <person name="Zhao L."/>
            <person name="Hu C.X."/>
            <person name="Zhou Y.K."/>
            <person name="Han B.P."/>
            <person name="Song L.R."/>
            <person name="Shu W.S."/>
        </authorList>
    </citation>
    <scope>NUCLEOTIDE SEQUENCE [LARGE SCALE GENOMIC DNA]</scope>
    <source>
        <strain evidence="3 4">FACHB-1050</strain>
    </source>
</reference>
<comment type="caution">
    <text evidence="3">The sequence shown here is derived from an EMBL/GenBank/DDBJ whole genome shotgun (WGS) entry which is preliminary data.</text>
</comment>
<dbReference type="InterPro" id="IPR029787">
    <property type="entry name" value="Nucleotide_cyclase"/>
</dbReference>
<organism evidence="3 4">
    <name type="scientific">Phormidium tenue FACHB-1050</name>
    <dbReference type="NCBI Taxonomy" id="2692857"/>
    <lineage>
        <taxon>Bacteria</taxon>
        <taxon>Bacillati</taxon>
        <taxon>Cyanobacteriota</taxon>
        <taxon>Cyanophyceae</taxon>
        <taxon>Oscillatoriophycideae</taxon>
        <taxon>Oscillatoriales</taxon>
        <taxon>Oscillatoriaceae</taxon>
        <taxon>Phormidium</taxon>
    </lineage>
</organism>
<evidence type="ECO:0000256" key="1">
    <source>
        <dbReference type="SAM" id="Phobius"/>
    </source>
</evidence>
<dbReference type="SUPFAM" id="SSF55073">
    <property type="entry name" value="Nucleotide cyclase"/>
    <property type="match status" value="1"/>
</dbReference>
<evidence type="ECO:0000259" key="2">
    <source>
        <dbReference type="PROSITE" id="PS50887"/>
    </source>
</evidence>
<feature type="transmembrane region" description="Helical" evidence="1">
    <location>
        <begin position="302"/>
        <end position="320"/>
    </location>
</feature>
<proteinExistence type="predicted"/>
<dbReference type="InterPro" id="IPR000160">
    <property type="entry name" value="GGDEF_dom"/>
</dbReference>
<keyword evidence="1" id="KW-1133">Transmembrane helix</keyword>
<dbReference type="Gene3D" id="3.30.70.270">
    <property type="match status" value="1"/>
</dbReference>
<dbReference type="Pfam" id="PF00990">
    <property type="entry name" value="GGDEF"/>
    <property type="match status" value="1"/>
</dbReference>
<dbReference type="SMART" id="SM00267">
    <property type="entry name" value="GGDEF"/>
    <property type="match status" value="1"/>
</dbReference>
<protein>
    <submittedName>
        <fullName evidence="3">Diguanylate cyclase</fullName>
    </submittedName>
</protein>
<dbReference type="RefSeq" id="WP_190575885.1">
    <property type="nucleotide sequence ID" value="NZ_CAWPQU010000012.1"/>
</dbReference>
<accession>A0ABR8C7F4</accession>
<evidence type="ECO:0000313" key="4">
    <source>
        <dbReference type="Proteomes" id="UP000618445"/>
    </source>
</evidence>
<dbReference type="PANTHER" id="PTHR46663:SF3">
    <property type="entry name" value="SLL0267 PROTEIN"/>
    <property type="match status" value="1"/>
</dbReference>
<dbReference type="Pfam" id="PF05226">
    <property type="entry name" value="CHASE2"/>
    <property type="match status" value="1"/>
</dbReference>
<dbReference type="Proteomes" id="UP000618445">
    <property type="component" value="Unassembled WGS sequence"/>
</dbReference>
<name>A0ABR8C7F4_9CYAN</name>
<dbReference type="PANTHER" id="PTHR46663">
    <property type="entry name" value="DIGUANYLATE CYCLASE DGCT-RELATED"/>
    <property type="match status" value="1"/>
</dbReference>
<keyword evidence="1" id="KW-0812">Transmembrane</keyword>